<proteinExistence type="predicted"/>
<evidence type="ECO:0000256" key="1">
    <source>
        <dbReference type="SAM" id="Phobius"/>
    </source>
</evidence>
<protein>
    <submittedName>
        <fullName evidence="2">Uncharacterized protein</fullName>
    </submittedName>
</protein>
<keyword evidence="3" id="KW-1185">Reference proteome</keyword>
<feature type="transmembrane region" description="Helical" evidence="1">
    <location>
        <begin position="6"/>
        <end position="29"/>
    </location>
</feature>
<keyword evidence="1" id="KW-0812">Transmembrane</keyword>
<gene>
    <name evidence="2" type="ORF">DQ356_11045</name>
</gene>
<name>A0A368MV94_9FLAO</name>
<reference evidence="2 3" key="1">
    <citation type="submission" date="2018-07" db="EMBL/GenBank/DDBJ databases">
        <title>Chryseobacterium lacus sp. nov., isolated from lake water.</title>
        <authorList>
            <person name="Li C.-M."/>
        </authorList>
    </citation>
    <scope>NUCLEOTIDE SEQUENCE [LARGE SCALE GENOMIC DNA]</scope>
    <source>
        <strain evidence="2 3">YLOS41</strain>
    </source>
</reference>
<comment type="caution">
    <text evidence="2">The sequence shown here is derived from an EMBL/GenBank/DDBJ whole genome shotgun (WGS) entry which is preliminary data.</text>
</comment>
<dbReference type="AlphaFoldDB" id="A0A368MV94"/>
<sequence length="59" mass="6889">MKQYDNHFAVAVMICLKEIIFYISSYLNFRVGKYTIFLFSTVGRNIAANVRRLCVMGDF</sequence>
<evidence type="ECO:0000313" key="3">
    <source>
        <dbReference type="Proteomes" id="UP000252172"/>
    </source>
</evidence>
<organism evidence="2 3">
    <name type="scientific">Chryseobacterium lacus</name>
    <dbReference type="NCBI Taxonomy" id="2058346"/>
    <lineage>
        <taxon>Bacteria</taxon>
        <taxon>Pseudomonadati</taxon>
        <taxon>Bacteroidota</taxon>
        <taxon>Flavobacteriia</taxon>
        <taxon>Flavobacteriales</taxon>
        <taxon>Weeksellaceae</taxon>
        <taxon>Chryseobacterium group</taxon>
        <taxon>Chryseobacterium</taxon>
    </lineage>
</organism>
<dbReference type="Proteomes" id="UP000252172">
    <property type="component" value="Unassembled WGS sequence"/>
</dbReference>
<keyword evidence="1" id="KW-1133">Transmembrane helix</keyword>
<dbReference type="EMBL" id="QPIE01000014">
    <property type="protein sequence ID" value="RCU42098.1"/>
    <property type="molecule type" value="Genomic_DNA"/>
</dbReference>
<evidence type="ECO:0000313" key="2">
    <source>
        <dbReference type="EMBL" id="RCU42098.1"/>
    </source>
</evidence>
<keyword evidence="1" id="KW-0472">Membrane</keyword>
<accession>A0A368MV94</accession>